<dbReference type="KEGG" id="bwa:HLV38_05940"/>
<dbReference type="EMBL" id="CP053716">
    <property type="protein sequence ID" value="QKF08048.1"/>
    <property type="molecule type" value="Genomic_DNA"/>
</dbReference>
<reference evidence="2" key="1">
    <citation type="submission" date="2020-05" db="EMBL/GenBank/DDBJ databases">
        <title>Novel species in genus Nocardioides.</title>
        <authorList>
            <person name="Zhang G."/>
        </authorList>
    </citation>
    <scope>NUCLEOTIDE SEQUENCE [LARGE SCALE GENOMIC DNA]</scope>
    <source>
        <strain evidence="2">zg-1050</strain>
    </source>
</reference>
<evidence type="ECO:0000313" key="2">
    <source>
        <dbReference type="Proteomes" id="UP000503297"/>
    </source>
</evidence>
<proteinExistence type="predicted"/>
<dbReference type="AlphaFoldDB" id="A0A6M8J974"/>
<dbReference type="Proteomes" id="UP000503297">
    <property type="component" value="Chromosome"/>
</dbReference>
<keyword evidence="2" id="KW-1185">Reference proteome</keyword>
<evidence type="ECO:0000313" key="1">
    <source>
        <dbReference type="EMBL" id="QKF08048.1"/>
    </source>
</evidence>
<organism evidence="1 2">
    <name type="scientific">Berryella wangjianweii</name>
    <dbReference type="NCBI Taxonomy" id="2734634"/>
    <lineage>
        <taxon>Bacteria</taxon>
        <taxon>Bacillati</taxon>
        <taxon>Actinomycetota</taxon>
        <taxon>Coriobacteriia</taxon>
        <taxon>Eggerthellales</taxon>
        <taxon>Eggerthellaceae</taxon>
        <taxon>Berryella</taxon>
    </lineage>
</organism>
<protein>
    <submittedName>
        <fullName evidence="1">Uncharacterized protein</fullName>
    </submittedName>
</protein>
<name>A0A6M8J974_9ACTN</name>
<gene>
    <name evidence="1" type="ORF">HLV38_05940</name>
</gene>
<accession>A0A6M8J974</accession>
<sequence length="196" mass="20183">MTSATPTASDDAAQKRVVTARPAARGALEVRDLILVAVLLAAGAVLKLTLASVLSVAGMKPNFVIAMYALAIIITRPKLGQSLAIGLIAGLMCQLPLMAATPLVNIASELVGALVCGLLIHVPLKLAGKVDASPFVVTFLTTVASGYTFVFVLAFMNGIALPAAVVGYALMVFGTAAFNAVLVQVLVMPLRAVLKR</sequence>